<evidence type="ECO:0000313" key="2">
    <source>
        <dbReference type="EMBL" id="CAB0005652.1"/>
    </source>
</evidence>
<protein>
    <recommendedName>
        <fullName evidence="1">Small ribosomal subunit protein mS35 mitochondrial conserved domain-containing protein</fullName>
    </recommendedName>
</protein>
<feature type="domain" description="Small ribosomal subunit protein mS35 mitochondrial conserved" evidence="1">
    <location>
        <begin position="24"/>
        <end position="80"/>
    </location>
</feature>
<organism evidence="2 3">
    <name type="scientific">Nesidiocoris tenuis</name>
    <dbReference type="NCBI Taxonomy" id="355587"/>
    <lineage>
        <taxon>Eukaryota</taxon>
        <taxon>Metazoa</taxon>
        <taxon>Ecdysozoa</taxon>
        <taxon>Arthropoda</taxon>
        <taxon>Hexapoda</taxon>
        <taxon>Insecta</taxon>
        <taxon>Pterygota</taxon>
        <taxon>Neoptera</taxon>
        <taxon>Paraneoptera</taxon>
        <taxon>Hemiptera</taxon>
        <taxon>Heteroptera</taxon>
        <taxon>Panheteroptera</taxon>
        <taxon>Cimicomorpha</taxon>
        <taxon>Miridae</taxon>
        <taxon>Dicyphina</taxon>
        <taxon>Nesidiocoris</taxon>
    </lineage>
</organism>
<evidence type="ECO:0000313" key="3">
    <source>
        <dbReference type="Proteomes" id="UP000479000"/>
    </source>
</evidence>
<dbReference type="InterPro" id="IPR019349">
    <property type="entry name" value="Ribosomal_mS35_mit"/>
</dbReference>
<evidence type="ECO:0000259" key="1">
    <source>
        <dbReference type="Pfam" id="PF10213"/>
    </source>
</evidence>
<gene>
    <name evidence="2" type="ORF">NTEN_LOCUS11129</name>
</gene>
<proteinExistence type="predicted"/>
<reference evidence="2 3" key="1">
    <citation type="submission" date="2020-02" db="EMBL/GenBank/DDBJ databases">
        <authorList>
            <person name="Ferguson B K."/>
        </authorList>
    </citation>
    <scope>NUCLEOTIDE SEQUENCE [LARGE SCALE GENOMIC DNA]</scope>
</reference>
<dbReference type="GO" id="GO:0032543">
    <property type="term" value="P:mitochondrial translation"/>
    <property type="evidence" value="ECO:0007669"/>
    <property type="project" value="InterPro"/>
</dbReference>
<dbReference type="OrthoDB" id="283424at2759"/>
<name>A0A6H5GQ78_9HEMI</name>
<sequence>MLFFEIFDFSPSRKLGCNCAAAIHSDLKLDQHAKDKFLRLVGERYDEKTDTVTIVTDKCPRRKQNYDYAIYLLTALYHESWGPGNMLLIEKDSADYSPWARPDGGKYGLGTTGRKRPEIYLSATGQALFPLNTCVFGVSRIPILLLRCRDSRRRAKRAMFRLKICFVFFKRGDPLSRYARVDSIFDAGIVHGLTLMRTSQKRRRRGMRKRKLELKFTFKFYFGAEQSEPENLRNSNEFRKVQSVGQCNWLVITQLLDLANSTLAPLVKINYCISDEHVEHPVC</sequence>
<keyword evidence="3" id="KW-1185">Reference proteome</keyword>
<dbReference type="InterPro" id="IPR039848">
    <property type="entry name" value="Ribosomal_mS35_mt"/>
</dbReference>
<dbReference type="EMBL" id="CADCXU010016579">
    <property type="protein sequence ID" value="CAB0005652.1"/>
    <property type="molecule type" value="Genomic_DNA"/>
</dbReference>
<dbReference type="PANTHER" id="PTHR13490:SF0">
    <property type="entry name" value="SMALL RIBOSOMAL SUBUNIT PROTEIN MS35"/>
    <property type="match status" value="1"/>
</dbReference>
<dbReference type="PANTHER" id="PTHR13490">
    <property type="entry name" value="MITOCHONDRIAL 28S RIBOSOMAL PROTEIN S28"/>
    <property type="match status" value="1"/>
</dbReference>
<accession>A0A6H5GQ78</accession>
<dbReference type="AlphaFoldDB" id="A0A6H5GQ78"/>
<dbReference type="Proteomes" id="UP000479000">
    <property type="component" value="Unassembled WGS sequence"/>
</dbReference>
<dbReference type="GO" id="GO:0005763">
    <property type="term" value="C:mitochondrial small ribosomal subunit"/>
    <property type="evidence" value="ECO:0007669"/>
    <property type="project" value="TreeGrafter"/>
</dbReference>
<dbReference type="GO" id="GO:0003735">
    <property type="term" value="F:structural constituent of ribosome"/>
    <property type="evidence" value="ECO:0007669"/>
    <property type="project" value="InterPro"/>
</dbReference>
<dbReference type="Pfam" id="PF10213">
    <property type="entry name" value="MRP-S28"/>
    <property type="match status" value="1"/>
</dbReference>